<feature type="compositionally biased region" description="Polar residues" evidence="1">
    <location>
        <begin position="70"/>
        <end position="85"/>
    </location>
</feature>
<organism evidence="2 3">
    <name type="scientific">Arenicella chitinivorans</name>
    <dbReference type="NCBI Taxonomy" id="1329800"/>
    <lineage>
        <taxon>Bacteria</taxon>
        <taxon>Pseudomonadati</taxon>
        <taxon>Pseudomonadota</taxon>
        <taxon>Gammaproteobacteria</taxon>
        <taxon>Arenicellales</taxon>
        <taxon>Arenicellaceae</taxon>
        <taxon>Arenicella</taxon>
    </lineage>
</organism>
<evidence type="ECO:0000256" key="1">
    <source>
        <dbReference type="SAM" id="MobiDB-lite"/>
    </source>
</evidence>
<evidence type="ECO:0008006" key="4">
    <source>
        <dbReference type="Google" id="ProtNLM"/>
    </source>
</evidence>
<dbReference type="PROSITE" id="PS51257">
    <property type="entry name" value="PROKAR_LIPOPROTEIN"/>
    <property type="match status" value="1"/>
</dbReference>
<reference evidence="2" key="2">
    <citation type="submission" date="2020-09" db="EMBL/GenBank/DDBJ databases">
        <authorList>
            <person name="Sun Q."/>
            <person name="Kim S."/>
        </authorList>
    </citation>
    <scope>NUCLEOTIDE SEQUENCE</scope>
    <source>
        <strain evidence="2">KCTC 12711</strain>
    </source>
</reference>
<dbReference type="AlphaFoldDB" id="A0A918RKL5"/>
<dbReference type="Proteomes" id="UP000614811">
    <property type="component" value="Unassembled WGS sequence"/>
</dbReference>
<sequence length="244" mass="26879">MKLYNKTNFRFCVVSTLSLLLGACSNEPPEHMPASASRSSQTEVVNTVEHAVSLLNTSPQDPALTAELTSSQRVESAAEPSSTANSEDELELHVDDTLYENFEAPAETVALVPLTSNRVEWSSPLERSYERVTVTLVGPDGVLNRREFAPGQSIEWDSGLQDGLYTWESVLSPEVDPYVREQMNQVRSQGNLEAEQALLARLRSEGSLPSEEQGNQNRQSGTFTVVDGVVRPTLVDVQKEVVDR</sequence>
<name>A0A918RKL5_9GAMM</name>
<dbReference type="RefSeq" id="WP_189398607.1">
    <property type="nucleotide sequence ID" value="NZ_BMXA01000001.1"/>
</dbReference>
<proteinExistence type="predicted"/>
<feature type="region of interest" description="Disordered" evidence="1">
    <location>
        <begin position="70"/>
        <end position="90"/>
    </location>
</feature>
<accession>A0A918RKL5</accession>
<evidence type="ECO:0000313" key="2">
    <source>
        <dbReference type="EMBL" id="GHA00665.1"/>
    </source>
</evidence>
<keyword evidence="3" id="KW-1185">Reference proteome</keyword>
<reference evidence="2" key="1">
    <citation type="journal article" date="2014" name="Int. J. Syst. Evol. Microbiol.">
        <title>Complete genome sequence of Corynebacterium casei LMG S-19264T (=DSM 44701T), isolated from a smear-ripened cheese.</title>
        <authorList>
            <consortium name="US DOE Joint Genome Institute (JGI-PGF)"/>
            <person name="Walter F."/>
            <person name="Albersmeier A."/>
            <person name="Kalinowski J."/>
            <person name="Ruckert C."/>
        </authorList>
    </citation>
    <scope>NUCLEOTIDE SEQUENCE</scope>
    <source>
        <strain evidence="2">KCTC 12711</strain>
    </source>
</reference>
<gene>
    <name evidence="2" type="ORF">GCM10008090_07010</name>
</gene>
<evidence type="ECO:0000313" key="3">
    <source>
        <dbReference type="Proteomes" id="UP000614811"/>
    </source>
</evidence>
<comment type="caution">
    <text evidence="2">The sequence shown here is derived from an EMBL/GenBank/DDBJ whole genome shotgun (WGS) entry which is preliminary data.</text>
</comment>
<dbReference type="EMBL" id="BMXA01000001">
    <property type="protein sequence ID" value="GHA00665.1"/>
    <property type="molecule type" value="Genomic_DNA"/>
</dbReference>
<protein>
    <recommendedName>
        <fullName evidence="4">Lipoprotein</fullName>
    </recommendedName>
</protein>